<comment type="similarity">
    <text evidence="1">Belongs to the RecA family.</text>
</comment>
<dbReference type="PANTHER" id="PTHR45900:SF1">
    <property type="entry name" value="MITOCHONDRIAL DNA REPAIR PROTEIN RECA HOMOLOG-RELATED"/>
    <property type="match status" value="1"/>
</dbReference>
<proteinExistence type="inferred from homology"/>
<dbReference type="InterPro" id="IPR027417">
    <property type="entry name" value="P-loop_NTPase"/>
</dbReference>
<keyword evidence="4" id="KW-0233">DNA recombination</keyword>
<accession>X1G3X7</accession>
<name>X1G3X7_9ZZZZ</name>
<dbReference type="GO" id="GO:0006281">
    <property type="term" value="P:DNA repair"/>
    <property type="evidence" value="ECO:0007669"/>
    <property type="project" value="InterPro"/>
</dbReference>
<dbReference type="InterPro" id="IPR049428">
    <property type="entry name" value="RecA-like_N"/>
</dbReference>
<dbReference type="GO" id="GO:0005829">
    <property type="term" value="C:cytosol"/>
    <property type="evidence" value="ECO:0007669"/>
    <property type="project" value="TreeGrafter"/>
</dbReference>
<gene>
    <name evidence="6" type="ORF">S03H2_18115</name>
</gene>
<evidence type="ECO:0000256" key="2">
    <source>
        <dbReference type="ARBA" id="ARBA00022741"/>
    </source>
</evidence>
<evidence type="ECO:0000259" key="5">
    <source>
        <dbReference type="Pfam" id="PF00154"/>
    </source>
</evidence>
<dbReference type="Pfam" id="PF00154">
    <property type="entry name" value="RecA_N"/>
    <property type="match status" value="1"/>
</dbReference>
<dbReference type="GO" id="GO:0003697">
    <property type="term" value="F:single-stranded DNA binding"/>
    <property type="evidence" value="ECO:0007669"/>
    <property type="project" value="InterPro"/>
</dbReference>
<evidence type="ECO:0000256" key="3">
    <source>
        <dbReference type="ARBA" id="ARBA00022840"/>
    </source>
</evidence>
<keyword evidence="2" id="KW-0547">Nucleotide-binding</keyword>
<evidence type="ECO:0000256" key="4">
    <source>
        <dbReference type="ARBA" id="ARBA00023172"/>
    </source>
</evidence>
<dbReference type="AlphaFoldDB" id="X1G3X7"/>
<keyword evidence="3" id="KW-0067">ATP-binding</keyword>
<dbReference type="Gene3D" id="3.40.50.300">
    <property type="entry name" value="P-loop containing nucleotide triphosphate hydrolases"/>
    <property type="match status" value="1"/>
</dbReference>
<organism evidence="6">
    <name type="scientific">marine sediment metagenome</name>
    <dbReference type="NCBI Taxonomy" id="412755"/>
    <lineage>
        <taxon>unclassified sequences</taxon>
        <taxon>metagenomes</taxon>
        <taxon>ecological metagenomes</taxon>
    </lineage>
</organism>
<dbReference type="GO" id="GO:0005524">
    <property type="term" value="F:ATP binding"/>
    <property type="evidence" value="ECO:0007669"/>
    <property type="project" value="UniProtKB-KW"/>
</dbReference>
<dbReference type="InterPro" id="IPR013765">
    <property type="entry name" value="DNA_recomb/repair_RecA"/>
</dbReference>
<protein>
    <recommendedName>
        <fullName evidence="5">RecA-like N-terminal domain-containing protein</fullName>
    </recommendedName>
</protein>
<dbReference type="PANTHER" id="PTHR45900">
    <property type="entry name" value="RECA"/>
    <property type="match status" value="1"/>
</dbReference>
<feature type="domain" description="RecA-like N-terminal" evidence="5">
    <location>
        <begin position="13"/>
        <end position="68"/>
    </location>
</feature>
<evidence type="ECO:0000256" key="1">
    <source>
        <dbReference type="ARBA" id="ARBA00009391"/>
    </source>
</evidence>
<reference evidence="6" key="1">
    <citation type="journal article" date="2014" name="Front. Microbiol.">
        <title>High frequency of phylogenetically diverse reductive dehalogenase-homologous genes in deep subseafloor sedimentary metagenomes.</title>
        <authorList>
            <person name="Kawai M."/>
            <person name="Futagami T."/>
            <person name="Toyoda A."/>
            <person name="Takaki Y."/>
            <person name="Nishi S."/>
            <person name="Hori S."/>
            <person name="Arai W."/>
            <person name="Tsubouchi T."/>
            <person name="Morono Y."/>
            <person name="Uchiyama I."/>
            <person name="Ito T."/>
            <person name="Fujiyama A."/>
            <person name="Inagaki F."/>
            <person name="Takami H."/>
        </authorList>
    </citation>
    <scope>NUCLEOTIDE SEQUENCE</scope>
    <source>
        <strain evidence="6">Expedition CK06-06</strain>
    </source>
</reference>
<dbReference type="EMBL" id="BARU01009380">
    <property type="protein sequence ID" value="GAH36279.1"/>
    <property type="molecule type" value="Genomic_DNA"/>
</dbReference>
<dbReference type="SUPFAM" id="SSF52540">
    <property type="entry name" value="P-loop containing nucleoside triphosphate hydrolases"/>
    <property type="match status" value="1"/>
</dbReference>
<evidence type="ECO:0000313" key="6">
    <source>
        <dbReference type="EMBL" id="GAH36279.1"/>
    </source>
</evidence>
<sequence>MAKKKNSPAGEKKDLDEAVEEIKQRFGEGAIMKLREVRAVDVDVIPTGALSLDLALGVGGIPRGRVIE</sequence>
<comment type="caution">
    <text evidence="6">The sequence shown here is derived from an EMBL/GenBank/DDBJ whole genome shotgun (WGS) entry which is preliminary data.</text>
</comment>
<feature type="non-terminal residue" evidence="6">
    <location>
        <position position="68"/>
    </location>
</feature>
<dbReference type="GO" id="GO:0006310">
    <property type="term" value="P:DNA recombination"/>
    <property type="evidence" value="ECO:0007669"/>
    <property type="project" value="UniProtKB-KW"/>
</dbReference>